<feature type="domain" description="Aminotransferase class I/classII large" evidence="8">
    <location>
        <begin position="29"/>
        <end position="394"/>
    </location>
</feature>
<dbReference type="Pfam" id="PF00155">
    <property type="entry name" value="Aminotran_1_2"/>
    <property type="match status" value="1"/>
</dbReference>
<dbReference type="CDD" id="cd00609">
    <property type="entry name" value="AAT_like"/>
    <property type="match status" value="1"/>
</dbReference>
<evidence type="ECO:0000256" key="3">
    <source>
        <dbReference type="ARBA" id="ARBA00011738"/>
    </source>
</evidence>
<dbReference type="PATRIC" id="fig|316.97.peg.1226"/>
<dbReference type="Proteomes" id="UP000025238">
    <property type="component" value="Chromosome"/>
</dbReference>
<dbReference type="PANTHER" id="PTHR11879">
    <property type="entry name" value="ASPARTATE AMINOTRANSFERASE"/>
    <property type="match status" value="1"/>
</dbReference>
<evidence type="ECO:0000256" key="1">
    <source>
        <dbReference type="ARBA" id="ARBA00001933"/>
    </source>
</evidence>
<evidence type="ECO:0000313" key="9">
    <source>
        <dbReference type="EMBL" id="AHY42068.1"/>
    </source>
</evidence>
<protein>
    <recommendedName>
        <fullName evidence="7">Aminotransferase</fullName>
        <ecNumber evidence="7">2.6.1.-</ecNumber>
    </recommendedName>
</protein>
<evidence type="ECO:0000256" key="4">
    <source>
        <dbReference type="ARBA" id="ARBA00022576"/>
    </source>
</evidence>
<dbReference type="OrthoDB" id="9766445at2"/>
<dbReference type="EC" id="2.6.1.-" evidence="7"/>
<evidence type="ECO:0000256" key="6">
    <source>
        <dbReference type="ARBA" id="ARBA00022898"/>
    </source>
</evidence>
<dbReference type="PANTHER" id="PTHR11879:SF37">
    <property type="entry name" value="AROMATIC-AMINO-ACID AMINOTRANSFERASE"/>
    <property type="match status" value="1"/>
</dbReference>
<dbReference type="InterPro" id="IPR004838">
    <property type="entry name" value="NHTrfase_class1_PyrdxlP-BS"/>
</dbReference>
<dbReference type="GO" id="GO:0004838">
    <property type="term" value="F:L-tyrosine-2-oxoglutarate transaminase activity"/>
    <property type="evidence" value="ECO:0007669"/>
    <property type="project" value="TreeGrafter"/>
</dbReference>
<dbReference type="InterPro" id="IPR000796">
    <property type="entry name" value="Asp_trans"/>
</dbReference>
<dbReference type="InterPro" id="IPR015421">
    <property type="entry name" value="PyrdxlP-dep_Trfase_major"/>
</dbReference>
<sequence>MSLFSAVEMAPRDPILGLNEAFNADTRPNKVNLGVGVYYNEEGRIPLLRAVVEAEHARIATHAPRGYLPIEGIAAYDAAVQKLLFGEDSPLIAEGRVVTTQALGGTGALKVGADFLKRLLPDAVVAISNPSWENHRALFESAGFPVQNYSYYDATNHGIDRAGLLEDLKNLPPRSIVVLHACCHNPTGVDLNLDDWKQILDVLRAQDHVPFIDIAYQGFGDSIEEDAAAVRLFAESGMTFFVSSSFSKSFSLYGERVGALSMVTQSREESARVLSQVKRVIRTNYSNPPTHGATIVSAVLNSPELRAMWEAELGEMRSRIRELRLSMVEQLAAKGAKTDFSFVAAQRGMFSYSGLTAEQVERLRVEFGVYAISTGRICAAALNRNNIGHVTDAIVQVL</sequence>
<evidence type="ECO:0000256" key="5">
    <source>
        <dbReference type="ARBA" id="ARBA00022679"/>
    </source>
</evidence>
<dbReference type="Gene3D" id="3.90.1150.10">
    <property type="entry name" value="Aspartate Aminotransferase, domain 1"/>
    <property type="match status" value="1"/>
</dbReference>
<dbReference type="InterPro" id="IPR015424">
    <property type="entry name" value="PyrdxlP-dep_Trfase"/>
</dbReference>
<gene>
    <name evidence="9" type="ORF">UIB01_06045</name>
</gene>
<keyword evidence="6" id="KW-0663">Pyridoxal phosphate</keyword>
<dbReference type="SUPFAM" id="SSF53383">
    <property type="entry name" value="PLP-dependent transferases"/>
    <property type="match status" value="1"/>
</dbReference>
<evidence type="ECO:0000256" key="2">
    <source>
        <dbReference type="ARBA" id="ARBA00007441"/>
    </source>
</evidence>
<evidence type="ECO:0000259" key="8">
    <source>
        <dbReference type="Pfam" id="PF00155"/>
    </source>
</evidence>
<name>A0A023WPN1_STUST</name>
<dbReference type="EMBL" id="CP007509">
    <property type="protein sequence ID" value="AHY42068.1"/>
    <property type="molecule type" value="Genomic_DNA"/>
</dbReference>
<dbReference type="InterPro" id="IPR004839">
    <property type="entry name" value="Aminotransferase_I/II_large"/>
</dbReference>
<organism evidence="9 10">
    <name type="scientific">Stutzerimonas stutzeri</name>
    <name type="common">Pseudomonas stutzeri</name>
    <dbReference type="NCBI Taxonomy" id="316"/>
    <lineage>
        <taxon>Bacteria</taxon>
        <taxon>Pseudomonadati</taxon>
        <taxon>Pseudomonadota</taxon>
        <taxon>Gammaproteobacteria</taxon>
        <taxon>Pseudomonadales</taxon>
        <taxon>Pseudomonadaceae</taxon>
        <taxon>Stutzerimonas</taxon>
    </lineage>
</organism>
<evidence type="ECO:0000256" key="7">
    <source>
        <dbReference type="RuleBase" id="RU000481"/>
    </source>
</evidence>
<comment type="cofactor">
    <cofactor evidence="1 7">
        <name>pyridoxal 5'-phosphate</name>
        <dbReference type="ChEBI" id="CHEBI:597326"/>
    </cofactor>
</comment>
<dbReference type="PROSITE" id="PS00105">
    <property type="entry name" value="AA_TRANSFER_CLASS_1"/>
    <property type="match status" value="1"/>
</dbReference>
<comment type="similarity">
    <text evidence="2 7">Belongs to the class-I pyridoxal-phosphate-dependent aminotransferase family.</text>
</comment>
<dbReference type="PRINTS" id="PR00799">
    <property type="entry name" value="TRANSAMINASE"/>
</dbReference>
<proteinExistence type="inferred from homology"/>
<dbReference type="AlphaFoldDB" id="A0A023WPN1"/>
<keyword evidence="5 7" id="KW-0808">Transferase</keyword>
<dbReference type="NCBIfam" id="NF006719">
    <property type="entry name" value="PRK09257.1"/>
    <property type="match status" value="1"/>
</dbReference>
<dbReference type="GO" id="GO:0042802">
    <property type="term" value="F:identical protein binding"/>
    <property type="evidence" value="ECO:0007669"/>
    <property type="project" value="TreeGrafter"/>
</dbReference>
<dbReference type="FunFam" id="3.40.640.10:FF:000015">
    <property type="entry name" value="Aspartate aminotransferase"/>
    <property type="match status" value="1"/>
</dbReference>
<accession>A0A023WPN1</accession>
<dbReference type="GO" id="GO:0033585">
    <property type="term" value="P:L-phenylalanine biosynthetic process from chorismate via phenylpyruvate"/>
    <property type="evidence" value="ECO:0007669"/>
    <property type="project" value="TreeGrafter"/>
</dbReference>
<dbReference type="Gene3D" id="3.40.640.10">
    <property type="entry name" value="Type I PLP-dependent aspartate aminotransferase-like (Major domain)"/>
    <property type="match status" value="1"/>
</dbReference>
<keyword evidence="4 7" id="KW-0032">Aminotransferase</keyword>
<comment type="subunit">
    <text evidence="3">Homodimer.</text>
</comment>
<evidence type="ECO:0000313" key="10">
    <source>
        <dbReference type="Proteomes" id="UP000025238"/>
    </source>
</evidence>
<dbReference type="InterPro" id="IPR015422">
    <property type="entry name" value="PyrdxlP-dep_Trfase_small"/>
</dbReference>
<dbReference type="GO" id="GO:0005829">
    <property type="term" value="C:cytosol"/>
    <property type="evidence" value="ECO:0007669"/>
    <property type="project" value="TreeGrafter"/>
</dbReference>
<dbReference type="GO" id="GO:0030170">
    <property type="term" value="F:pyridoxal phosphate binding"/>
    <property type="evidence" value="ECO:0007669"/>
    <property type="project" value="InterPro"/>
</dbReference>
<reference evidence="9 10" key="1">
    <citation type="submission" date="2014-03" db="EMBL/GenBank/DDBJ databases">
        <title>Complete genome sequence of Pseudomonas stutzeri 19SMN4.</title>
        <authorList>
            <person name="Brunet-Galmes I."/>
            <person name="Nogales B."/>
            <person name="Busquets A."/>
            <person name="Pena A."/>
            <person name="Gomila M."/>
            <person name="Garcia-Valdes E."/>
            <person name="Lalucat J."/>
            <person name="Bennasar A."/>
            <person name="Bosch R."/>
        </authorList>
    </citation>
    <scope>NUCLEOTIDE SEQUENCE [LARGE SCALE GENOMIC DNA]</scope>
    <source>
        <strain evidence="9 10">19SMN4</strain>
    </source>
</reference>
<dbReference type="KEGG" id="pstu:UIB01_06045"/>